<accession>A0AA42CT98</accession>
<gene>
    <name evidence="1" type="ORF">OQ287_01195</name>
</gene>
<evidence type="ECO:0000313" key="2">
    <source>
        <dbReference type="Proteomes" id="UP001165678"/>
    </source>
</evidence>
<reference evidence="1" key="1">
    <citation type="submission" date="2022-11" db="EMBL/GenBank/DDBJ databases">
        <title>Larsenimonas rhizosphaerae sp. nov., isolated from a tidal mudflat.</title>
        <authorList>
            <person name="Lee S.D."/>
            <person name="Kim I.S."/>
        </authorList>
    </citation>
    <scope>NUCLEOTIDE SEQUENCE</scope>
    <source>
        <strain evidence="1">GH2-1</strain>
    </source>
</reference>
<dbReference type="Proteomes" id="UP001165678">
    <property type="component" value="Unassembled WGS sequence"/>
</dbReference>
<sequence>MTVLTLESAVARGFARTPLVGAGEVHWCPEVMARLFSLIASPVIQACTRTLVIEFGSQRHQAMLDDYIAGGELDATRLSLVSEDTLHDMLWSPLIYQQFLAHVRDVNLTLSPGARWRVLAAEAPFDWSSATEATWQSAMARRDAHYADTVRRHVMAQGETALLIFGAMHLQKGPPDIGESASLGHWLADELTAIWPAMDSEAFSVDQWFTSDYDQVLDLAGNKEIGGLPWYRFSRRSEGESMLSAHVDMLWYPGPVSRRVAVPVERLSDAGWLARTRARLARRSPARQAQLNALLTREMHE</sequence>
<proteinExistence type="predicted"/>
<dbReference type="EMBL" id="JAPIVE010000001">
    <property type="protein sequence ID" value="MCX2522846.1"/>
    <property type="molecule type" value="Genomic_DNA"/>
</dbReference>
<evidence type="ECO:0000313" key="1">
    <source>
        <dbReference type="EMBL" id="MCX2522846.1"/>
    </source>
</evidence>
<organism evidence="1 2">
    <name type="scientific">Larsenimonas rhizosphaerae</name>
    <dbReference type="NCBI Taxonomy" id="2944682"/>
    <lineage>
        <taxon>Bacteria</taxon>
        <taxon>Pseudomonadati</taxon>
        <taxon>Pseudomonadota</taxon>
        <taxon>Gammaproteobacteria</taxon>
        <taxon>Oceanospirillales</taxon>
        <taxon>Halomonadaceae</taxon>
        <taxon>Larsenimonas</taxon>
    </lineage>
</organism>
<dbReference type="RefSeq" id="WP_265895297.1">
    <property type="nucleotide sequence ID" value="NZ_JAPIVE010000001.1"/>
</dbReference>
<keyword evidence="2" id="KW-1185">Reference proteome</keyword>
<comment type="caution">
    <text evidence="1">The sequence shown here is derived from an EMBL/GenBank/DDBJ whole genome shotgun (WGS) entry which is preliminary data.</text>
</comment>
<protein>
    <submittedName>
        <fullName evidence="1">Uncharacterized protein</fullName>
    </submittedName>
</protein>
<dbReference type="AlphaFoldDB" id="A0AA42CT98"/>
<name>A0AA42CT98_9GAMM</name>